<keyword evidence="2" id="KW-1185">Reference proteome</keyword>
<accession>A0ABW5ZUZ1</accession>
<dbReference type="InterPro" id="IPR018247">
    <property type="entry name" value="EF_Hand_1_Ca_BS"/>
</dbReference>
<dbReference type="Proteomes" id="UP001597548">
    <property type="component" value="Unassembled WGS sequence"/>
</dbReference>
<sequence>MKNYIIILVILISISACTKQDNRKVVDETKDVSEVKKESKTVAIAELPFVIDSTSYMIHLIGNYTTHKRRSEYIGSSGSYSSDDISFTNFSKNRISGNISNVKFQHIDSNELKSLTKNILNIHSMNFLREVYKKTENGYFVYNLTDKDTNADGELDYNDLESLYISNLNGTEFRKLSPNGQDLVTWKTILEANKLYFKTIEDIDGNGEFDKKDKTHYFYLDLNNVGSKVVEYHPI</sequence>
<name>A0ABW5ZUZ1_9FLAO</name>
<dbReference type="EMBL" id="JBHUOS010000008">
    <property type="protein sequence ID" value="MFD2915843.1"/>
    <property type="molecule type" value="Genomic_DNA"/>
</dbReference>
<organism evidence="1 2">
    <name type="scientific">Psychroserpens luteus</name>
    <dbReference type="NCBI Taxonomy" id="1434066"/>
    <lineage>
        <taxon>Bacteria</taxon>
        <taxon>Pseudomonadati</taxon>
        <taxon>Bacteroidota</taxon>
        <taxon>Flavobacteriia</taxon>
        <taxon>Flavobacteriales</taxon>
        <taxon>Flavobacteriaceae</taxon>
        <taxon>Psychroserpens</taxon>
    </lineage>
</organism>
<dbReference type="PROSITE" id="PS00018">
    <property type="entry name" value="EF_HAND_1"/>
    <property type="match status" value="1"/>
</dbReference>
<gene>
    <name evidence="1" type="ORF">ACFS29_09350</name>
</gene>
<comment type="caution">
    <text evidence="1">The sequence shown here is derived from an EMBL/GenBank/DDBJ whole genome shotgun (WGS) entry which is preliminary data.</text>
</comment>
<evidence type="ECO:0000313" key="2">
    <source>
        <dbReference type="Proteomes" id="UP001597548"/>
    </source>
</evidence>
<reference evidence="2" key="1">
    <citation type="journal article" date="2019" name="Int. J. Syst. Evol. Microbiol.">
        <title>The Global Catalogue of Microorganisms (GCM) 10K type strain sequencing project: providing services to taxonomists for standard genome sequencing and annotation.</title>
        <authorList>
            <consortium name="The Broad Institute Genomics Platform"/>
            <consortium name="The Broad Institute Genome Sequencing Center for Infectious Disease"/>
            <person name="Wu L."/>
            <person name="Ma J."/>
        </authorList>
    </citation>
    <scope>NUCLEOTIDE SEQUENCE [LARGE SCALE GENOMIC DNA]</scope>
    <source>
        <strain evidence="2">KCTC 32514</strain>
    </source>
</reference>
<evidence type="ECO:0008006" key="3">
    <source>
        <dbReference type="Google" id="ProtNLM"/>
    </source>
</evidence>
<dbReference type="PROSITE" id="PS51257">
    <property type="entry name" value="PROKAR_LIPOPROTEIN"/>
    <property type="match status" value="1"/>
</dbReference>
<protein>
    <recommendedName>
        <fullName evidence="3">EF-hand domain-containing protein</fullName>
    </recommendedName>
</protein>
<evidence type="ECO:0000313" key="1">
    <source>
        <dbReference type="EMBL" id="MFD2915843.1"/>
    </source>
</evidence>
<proteinExistence type="predicted"/>
<dbReference type="RefSeq" id="WP_194509272.1">
    <property type="nucleotide sequence ID" value="NZ_JADILU010000007.1"/>
</dbReference>